<sequence>MTSLKIEPLTRSAFASFGDVIEMADAQHYPINEGFTERFHDLARIDTGTEGGETIVSLFRSQPRVFPLAITFVERHPLGSQAFYPLQNRDWLIVVAEAGEPPSARTLRAFRATGRQGINYARNAWHFPLLVLDRDSDFLVVDRKGPGNNLEEVTLPGAVILTI</sequence>
<evidence type="ECO:0000313" key="2">
    <source>
        <dbReference type="Proteomes" id="UP000616151"/>
    </source>
</evidence>
<proteinExistence type="predicted"/>
<organism evidence="1 2">
    <name type="scientific">Taklimakanibacter albus</name>
    <dbReference type="NCBI Taxonomy" id="2800327"/>
    <lineage>
        <taxon>Bacteria</taxon>
        <taxon>Pseudomonadati</taxon>
        <taxon>Pseudomonadota</taxon>
        <taxon>Alphaproteobacteria</taxon>
        <taxon>Hyphomicrobiales</taxon>
        <taxon>Aestuariivirgaceae</taxon>
        <taxon>Taklimakanibacter</taxon>
    </lineage>
</organism>
<dbReference type="EMBL" id="JAENHL010000008">
    <property type="protein sequence ID" value="MBK1869925.1"/>
    <property type="molecule type" value="Genomic_DNA"/>
</dbReference>
<keyword evidence="2" id="KW-1185">Reference proteome</keyword>
<keyword evidence="1" id="KW-0456">Lyase</keyword>
<name>A0ACC5RBD3_9HYPH</name>
<gene>
    <name evidence="1" type="ORF">JHL16_26410</name>
</gene>
<evidence type="ECO:0000313" key="1">
    <source>
        <dbReference type="EMBL" id="MBK1869925.1"/>
    </source>
</evidence>
<protein>
    <submittedName>
        <fullName evidence="1">Ureidoglycolate lyase</fullName>
    </submittedName>
</protein>
<reference evidence="1" key="1">
    <citation type="submission" date="2021-01" db="EMBL/GenBank/DDBJ databases">
        <authorList>
            <person name="Sun Q."/>
        </authorList>
    </citation>
    <scope>NUCLEOTIDE SEQUENCE</scope>
    <source>
        <strain evidence="1">YIM B02566</strain>
    </source>
</reference>
<comment type="caution">
    <text evidence="1">The sequence shown here is derived from an EMBL/GenBank/DDBJ whole genome shotgun (WGS) entry which is preliminary data.</text>
</comment>
<dbReference type="Proteomes" id="UP000616151">
    <property type="component" value="Unassembled WGS sequence"/>
</dbReference>
<accession>A0ACC5RBD3</accession>